<organism evidence="4 5">
    <name type="scientific">Ephemerocybe angulata</name>
    <dbReference type="NCBI Taxonomy" id="980116"/>
    <lineage>
        <taxon>Eukaryota</taxon>
        <taxon>Fungi</taxon>
        <taxon>Dikarya</taxon>
        <taxon>Basidiomycota</taxon>
        <taxon>Agaricomycotina</taxon>
        <taxon>Agaricomycetes</taxon>
        <taxon>Agaricomycetidae</taxon>
        <taxon>Agaricales</taxon>
        <taxon>Agaricineae</taxon>
        <taxon>Psathyrellaceae</taxon>
        <taxon>Ephemerocybe</taxon>
    </lineage>
</organism>
<feature type="domain" description="C2" evidence="3">
    <location>
        <begin position="13"/>
        <end position="86"/>
    </location>
</feature>
<dbReference type="Proteomes" id="UP000541558">
    <property type="component" value="Unassembled WGS sequence"/>
</dbReference>
<evidence type="ECO:0000313" key="4">
    <source>
        <dbReference type="EMBL" id="KAF5323920.1"/>
    </source>
</evidence>
<reference evidence="4 5" key="1">
    <citation type="journal article" date="2020" name="ISME J.">
        <title>Uncovering the hidden diversity of litter-decomposition mechanisms in mushroom-forming fungi.</title>
        <authorList>
            <person name="Floudas D."/>
            <person name="Bentzer J."/>
            <person name="Ahren D."/>
            <person name="Johansson T."/>
            <person name="Persson P."/>
            <person name="Tunlid A."/>
        </authorList>
    </citation>
    <scope>NUCLEOTIDE SEQUENCE [LARGE SCALE GENOMIC DNA]</scope>
    <source>
        <strain evidence="4 5">CBS 175.51</strain>
    </source>
</reference>
<evidence type="ECO:0000256" key="2">
    <source>
        <dbReference type="SAM" id="Phobius"/>
    </source>
</evidence>
<proteinExistence type="predicted"/>
<feature type="region of interest" description="Disordered" evidence="1">
    <location>
        <begin position="191"/>
        <end position="293"/>
    </location>
</feature>
<name>A0A8H5F4W6_9AGAR</name>
<dbReference type="CDD" id="cd00030">
    <property type="entry name" value="C2"/>
    <property type="match status" value="1"/>
</dbReference>
<comment type="caution">
    <text evidence="4">The sequence shown here is derived from an EMBL/GenBank/DDBJ whole genome shotgun (WGS) entry which is preliminary data.</text>
</comment>
<keyword evidence="2" id="KW-1133">Transmembrane helix</keyword>
<accession>A0A8H5F4W6</accession>
<dbReference type="EMBL" id="JAACJK010000165">
    <property type="protein sequence ID" value="KAF5323920.1"/>
    <property type="molecule type" value="Genomic_DNA"/>
</dbReference>
<dbReference type="InterPro" id="IPR035892">
    <property type="entry name" value="C2_domain_sf"/>
</dbReference>
<feature type="transmembrane region" description="Helical" evidence="2">
    <location>
        <begin position="531"/>
        <end position="555"/>
    </location>
</feature>
<evidence type="ECO:0000256" key="1">
    <source>
        <dbReference type="SAM" id="MobiDB-lite"/>
    </source>
</evidence>
<keyword evidence="5" id="KW-1185">Reference proteome</keyword>
<protein>
    <recommendedName>
        <fullName evidence="3">C2 domain-containing protein</fullName>
    </recommendedName>
</protein>
<dbReference type="Pfam" id="PF00168">
    <property type="entry name" value="C2"/>
    <property type="match status" value="1"/>
</dbReference>
<evidence type="ECO:0000313" key="5">
    <source>
        <dbReference type="Proteomes" id="UP000541558"/>
    </source>
</evidence>
<feature type="compositionally biased region" description="Low complexity" evidence="1">
    <location>
        <begin position="270"/>
        <end position="293"/>
    </location>
</feature>
<keyword evidence="2" id="KW-0812">Transmembrane</keyword>
<feature type="compositionally biased region" description="Polar residues" evidence="1">
    <location>
        <begin position="228"/>
        <end position="237"/>
    </location>
</feature>
<feature type="compositionally biased region" description="Basic and acidic residues" evidence="1">
    <location>
        <begin position="171"/>
        <end position="185"/>
    </location>
</feature>
<evidence type="ECO:0000259" key="3">
    <source>
        <dbReference type="Pfam" id="PF00168"/>
    </source>
</evidence>
<feature type="compositionally biased region" description="Polar residues" evidence="1">
    <location>
        <begin position="141"/>
        <end position="154"/>
    </location>
</feature>
<dbReference type="InterPro" id="IPR000008">
    <property type="entry name" value="C2_dom"/>
</dbReference>
<feature type="region of interest" description="Disordered" evidence="1">
    <location>
        <begin position="166"/>
        <end position="185"/>
    </location>
</feature>
<feature type="transmembrane region" description="Helical" evidence="2">
    <location>
        <begin position="612"/>
        <end position="637"/>
    </location>
</feature>
<feature type="transmembrane region" description="Helical" evidence="2">
    <location>
        <begin position="576"/>
        <end position="606"/>
    </location>
</feature>
<gene>
    <name evidence="4" type="ORF">D9611_008416</name>
</gene>
<dbReference type="SUPFAM" id="SSF49562">
    <property type="entry name" value="C2 domain (Calcium/lipid-binding domain, CaLB)"/>
    <property type="match status" value="1"/>
</dbReference>
<dbReference type="AlphaFoldDB" id="A0A8H5F4W6"/>
<sequence length="684" mass="74377">MASAVIDPEAWDLTVVRAQGLRLMRPEKSWRPIVTVEVDKQSRHETVLGVDGQNPNLKALFRFYDVRPTSTLDMKVWHRSQTKKKSKKMNLVASATHCLGDLVRKLEIEEEAALAGKDRAKGGNLLDLRLACQVPSKRYIGSSSSKGRPQNGASLTVKLVPPPTWLQRKAATKDEPALEDTFGRSDTLETVGYSSESAASAASSSSSAHSQNSEQHTQIDIHPPSPRQSPTQATTTVPSPPELRRRTTKRRRSRIKGYSLFSDEEPPLGSGSCSETDSNCSSTSSFSLSGTGSRYDELGSSTSFFEDAVRSTPLDSCFDDYTDTEELRKVDPMDLIITPTHQVHQSAPRTISLETTKTHTHTHITTTDEATKTKTDTDTKRTSVTRWIAASLLPQHVLTHNVSTDSLKPPSDIVPPYTETDITTAGPSSIPMGDVKVAVADGDVEGAVEVHHGATRQKERSKNEWWEVFLGNFTFYLELRDARTDSQFEAVLSNLRMEWTFMAGFLAALGAVDVAVLAINPDSPLVPLTPLSLRAIALSSTFSGLGLTSLAYFILRYSLSTPALFRTRALDLYKSYFFFSLSARAPTLCMVGSAGSILLFLAVVAFEMWPVGTMVGCFFVGVLMSLQFLVYGVHMFVKGISGCGRRVVGGVRRVVLGKAAGSAGTTAAGKARASGKMVRPTAGV</sequence>
<feature type="region of interest" description="Disordered" evidence="1">
    <location>
        <begin position="139"/>
        <end position="160"/>
    </location>
</feature>
<feature type="compositionally biased region" description="Basic residues" evidence="1">
    <location>
        <begin position="246"/>
        <end position="255"/>
    </location>
</feature>
<feature type="transmembrane region" description="Helical" evidence="2">
    <location>
        <begin position="499"/>
        <end position="519"/>
    </location>
</feature>
<feature type="compositionally biased region" description="Low complexity" evidence="1">
    <location>
        <begin position="194"/>
        <end position="210"/>
    </location>
</feature>
<dbReference type="Gene3D" id="2.60.40.150">
    <property type="entry name" value="C2 domain"/>
    <property type="match status" value="1"/>
</dbReference>
<dbReference type="OrthoDB" id="2642524at2759"/>
<keyword evidence="2" id="KW-0472">Membrane</keyword>